<evidence type="ECO:0000313" key="3">
    <source>
        <dbReference type="Proteomes" id="UP000192578"/>
    </source>
</evidence>
<feature type="region of interest" description="Disordered" evidence="1">
    <location>
        <begin position="116"/>
        <end position="160"/>
    </location>
</feature>
<dbReference type="EMBL" id="MTYJ01000034">
    <property type="protein sequence ID" value="OQV19991.1"/>
    <property type="molecule type" value="Genomic_DNA"/>
</dbReference>
<evidence type="ECO:0000313" key="2">
    <source>
        <dbReference type="EMBL" id="OQV19991.1"/>
    </source>
</evidence>
<comment type="caution">
    <text evidence="2">The sequence shown here is derived from an EMBL/GenBank/DDBJ whole genome shotgun (WGS) entry which is preliminary data.</text>
</comment>
<keyword evidence="3" id="KW-1185">Reference proteome</keyword>
<protein>
    <submittedName>
        <fullName evidence="2">Uncharacterized protein</fullName>
    </submittedName>
</protein>
<proteinExistence type="predicted"/>
<dbReference type="AlphaFoldDB" id="A0A1W0WXQ6"/>
<organism evidence="2 3">
    <name type="scientific">Hypsibius exemplaris</name>
    <name type="common">Freshwater tardigrade</name>
    <dbReference type="NCBI Taxonomy" id="2072580"/>
    <lineage>
        <taxon>Eukaryota</taxon>
        <taxon>Metazoa</taxon>
        <taxon>Ecdysozoa</taxon>
        <taxon>Tardigrada</taxon>
        <taxon>Eutardigrada</taxon>
        <taxon>Parachela</taxon>
        <taxon>Hypsibioidea</taxon>
        <taxon>Hypsibiidae</taxon>
        <taxon>Hypsibius</taxon>
    </lineage>
</organism>
<accession>A0A1W0WXQ6</accession>
<dbReference type="InterPro" id="IPR032675">
    <property type="entry name" value="LRR_dom_sf"/>
</dbReference>
<name>A0A1W0WXQ6_HYPEX</name>
<dbReference type="InterPro" id="IPR001611">
    <property type="entry name" value="Leu-rich_rpt"/>
</dbReference>
<gene>
    <name evidence="2" type="ORF">BV898_05995</name>
</gene>
<reference evidence="3" key="1">
    <citation type="submission" date="2017-01" db="EMBL/GenBank/DDBJ databases">
        <title>Comparative genomics of anhydrobiosis in the tardigrade Hypsibius dujardini.</title>
        <authorList>
            <person name="Yoshida Y."/>
            <person name="Koutsovoulos G."/>
            <person name="Laetsch D."/>
            <person name="Stevens L."/>
            <person name="Kumar S."/>
            <person name="Horikawa D."/>
            <person name="Ishino K."/>
            <person name="Komine S."/>
            <person name="Tomita M."/>
            <person name="Blaxter M."/>
            <person name="Arakawa K."/>
        </authorList>
    </citation>
    <scope>NUCLEOTIDE SEQUENCE [LARGE SCALE GENOMIC DNA]</scope>
    <source>
        <strain evidence="3">Z151</strain>
    </source>
</reference>
<sequence length="182" mass="20181">MFQSLSLASNNLESVTSTADSNSPIFLESIESLDLSNNKLSTLPRFIYENLNPRSLTYFGFTSGYREQQFCENYDGCTCCELYTFTMWYRSNVPELSNSRIRLTCGGRDDTLHSGSFSPECGPADPPTRIPISGTPDPTRPQPTGQTDYETTAEPGSQGNCQKTEPLIVSVVSLCLMQLILF</sequence>
<dbReference type="Proteomes" id="UP000192578">
    <property type="component" value="Unassembled WGS sequence"/>
</dbReference>
<evidence type="ECO:0000256" key="1">
    <source>
        <dbReference type="SAM" id="MobiDB-lite"/>
    </source>
</evidence>
<dbReference type="Gene3D" id="3.80.10.10">
    <property type="entry name" value="Ribonuclease Inhibitor"/>
    <property type="match status" value="1"/>
</dbReference>
<dbReference type="SUPFAM" id="SSF52058">
    <property type="entry name" value="L domain-like"/>
    <property type="match status" value="1"/>
</dbReference>
<feature type="compositionally biased region" description="Polar residues" evidence="1">
    <location>
        <begin position="142"/>
        <end position="160"/>
    </location>
</feature>
<dbReference type="PROSITE" id="PS51450">
    <property type="entry name" value="LRR"/>
    <property type="match status" value="1"/>
</dbReference>